<proteinExistence type="inferred from homology"/>
<sequence>MEEKLIVYPNCKINLGLNVVRKRSDGYHDLETVFYPVPLCDKLEAVVGEGAEGTCSLAISGNKIEGELSDNLIVKAYRMLSADHILPHINFNLEKHIPSQAGLGGGSSDATYTLRLLNKLCQLNLNSATLHQYAVRLGADCAFFVTATPAFATGIGDILEPMNAECAHLHGMYLLIVKPTVAISTAQAFAFVKPEPTLIKCKDIVAQPVNSEWRNHLTNNFEVSAFKLHPEMHTIKEQLYNMGALYAQMSGSGSAFFGIFNTPPTLTANHFNGMFTYLCQL</sequence>
<dbReference type="Gene3D" id="3.30.70.890">
    <property type="entry name" value="GHMP kinase, C-terminal domain"/>
    <property type="match status" value="1"/>
</dbReference>
<dbReference type="InterPro" id="IPR006204">
    <property type="entry name" value="GHMP_kinase_N_dom"/>
</dbReference>
<dbReference type="HAMAP" id="MF_00061">
    <property type="entry name" value="IspE"/>
    <property type="match status" value="1"/>
</dbReference>
<dbReference type="Pfam" id="PF00288">
    <property type="entry name" value="GHMP_kinases_N"/>
    <property type="match status" value="1"/>
</dbReference>
<comment type="function">
    <text evidence="9">Catalyzes the phosphorylation of the position 2 hydroxy group of 4-diphosphocytidyl-2C-methyl-D-erythritol.</text>
</comment>
<keyword evidence="9" id="KW-0414">Isoprene biosynthesis</keyword>
<evidence type="ECO:0000256" key="2">
    <source>
        <dbReference type="ARBA" id="ARBA00012052"/>
    </source>
</evidence>
<organism evidence="12 13">
    <name type="scientific">Prevotella pallens</name>
    <dbReference type="NCBI Taxonomy" id="60133"/>
    <lineage>
        <taxon>Bacteria</taxon>
        <taxon>Pseudomonadati</taxon>
        <taxon>Bacteroidota</taxon>
        <taxon>Bacteroidia</taxon>
        <taxon>Bacteroidales</taxon>
        <taxon>Prevotellaceae</taxon>
        <taxon>Prevotella</taxon>
    </lineage>
</organism>
<dbReference type="InterPro" id="IPR004424">
    <property type="entry name" value="IspE"/>
</dbReference>
<dbReference type="InterPro" id="IPR036554">
    <property type="entry name" value="GHMP_kinase_C_sf"/>
</dbReference>
<dbReference type="InterPro" id="IPR014721">
    <property type="entry name" value="Ribsml_uS5_D2-typ_fold_subgr"/>
</dbReference>
<dbReference type="PANTHER" id="PTHR43527">
    <property type="entry name" value="4-DIPHOSPHOCYTIDYL-2-C-METHYL-D-ERYTHRITOL KINASE, CHLOROPLASTIC"/>
    <property type="match status" value="1"/>
</dbReference>
<accession>A0A379G8Q3</accession>
<dbReference type="SUPFAM" id="SSF54211">
    <property type="entry name" value="Ribosomal protein S5 domain 2-like"/>
    <property type="match status" value="1"/>
</dbReference>
<dbReference type="GeneID" id="78571536"/>
<evidence type="ECO:0000259" key="11">
    <source>
        <dbReference type="Pfam" id="PF08544"/>
    </source>
</evidence>
<comment type="catalytic activity">
    <reaction evidence="9">
        <text>4-CDP-2-C-methyl-D-erythritol + ATP = 4-CDP-2-C-methyl-D-erythritol 2-phosphate + ADP + H(+)</text>
        <dbReference type="Rhea" id="RHEA:18437"/>
        <dbReference type="ChEBI" id="CHEBI:15378"/>
        <dbReference type="ChEBI" id="CHEBI:30616"/>
        <dbReference type="ChEBI" id="CHEBI:57823"/>
        <dbReference type="ChEBI" id="CHEBI:57919"/>
        <dbReference type="ChEBI" id="CHEBI:456216"/>
        <dbReference type="EC" id="2.7.1.148"/>
    </reaction>
</comment>
<dbReference type="Proteomes" id="UP000254235">
    <property type="component" value="Unassembled WGS sequence"/>
</dbReference>
<protein>
    <recommendedName>
        <fullName evidence="3 9">4-diphosphocytidyl-2-C-methyl-D-erythritol kinase</fullName>
        <shortName evidence="9">CMK</shortName>
        <ecNumber evidence="2 9">2.7.1.148</ecNumber>
    </recommendedName>
    <alternativeName>
        <fullName evidence="8 9">4-(cytidine-5'-diphospho)-2-C-methyl-D-erythritol kinase</fullName>
    </alternativeName>
</protein>
<dbReference type="GO" id="GO:0050515">
    <property type="term" value="F:4-(cytidine 5'-diphospho)-2-C-methyl-D-erythritol kinase activity"/>
    <property type="evidence" value="ECO:0007669"/>
    <property type="project" value="UniProtKB-UniRule"/>
</dbReference>
<dbReference type="OrthoDB" id="9809438at2"/>
<name>A0A379G8Q3_9BACT</name>
<comment type="pathway">
    <text evidence="9">Isoprenoid biosynthesis; isopentenyl diphosphate biosynthesis via DXP pathway; isopentenyl diphosphate from 1-deoxy-D-xylulose 5-phosphate: step 3/6.</text>
</comment>
<dbReference type="PANTHER" id="PTHR43527:SF2">
    <property type="entry name" value="4-DIPHOSPHOCYTIDYL-2-C-METHYL-D-ERYTHRITOL KINASE, CHLOROPLASTIC"/>
    <property type="match status" value="1"/>
</dbReference>
<feature type="active site" evidence="9">
    <location>
        <position position="140"/>
    </location>
</feature>
<evidence type="ECO:0000256" key="9">
    <source>
        <dbReference type="HAMAP-Rule" id="MF_00061"/>
    </source>
</evidence>
<dbReference type="Gene3D" id="3.30.230.10">
    <property type="match status" value="1"/>
</dbReference>
<dbReference type="AlphaFoldDB" id="A0A379G8Q3"/>
<dbReference type="GO" id="GO:0005524">
    <property type="term" value="F:ATP binding"/>
    <property type="evidence" value="ECO:0007669"/>
    <property type="project" value="UniProtKB-UniRule"/>
</dbReference>
<reference evidence="12 13" key="1">
    <citation type="submission" date="2018-06" db="EMBL/GenBank/DDBJ databases">
        <authorList>
            <consortium name="Pathogen Informatics"/>
            <person name="Doyle S."/>
        </authorList>
    </citation>
    <scope>NUCLEOTIDE SEQUENCE [LARGE SCALE GENOMIC DNA]</scope>
    <source>
        <strain evidence="12 13">NCTC13043</strain>
    </source>
</reference>
<keyword evidence="6 9" id="KW-0418">Kinase</keyword>
<dbReference type="GO" id="GO:0016114">
    <property type="term" value="P:terpenoid biosynthetic process"/>
    <property type="evidence" value="ECO:0007669"/>
    <property type="project" value="UniProtKB-UniRule"/>
</dbReference>
<evidence type="ECO:0000256" key="3">
    <source>
        <dbReference type="ARBA" id="ARBA00017473"/>
    </source>
</evidence>
<dbReference type="RefSeq" id="WP_115083873.1">
    <property type="nucleotide sequence ID" value="NZ_JABZUJ010000013.1"/>
</dbReference>
<evidence type="ECO:0000256" key="6">
    <source>
        <dbReference type="ARBA" id="ARBA00022777"/>
    </source>
</evidence>
<evidence type="ECO:0000313" key="13">
    <source>
        <dbReference type="Proteomes" id="UP000254235"/>
    </source>
</evidence>
<evidence type="ECO:0000256" key="8">
    <source>
        <dbReference type="ARBA" id="ARBA00032554"/>
    </source>
</evidence>
<feature type="active site" evidence="9">
    <location>
        <position position="12"/>
    </location>
</feature>
<dbReference type="UniPathway" id="UPA00056">
    <property type="reaction ID" value="UER00094"/>
</dbReference>
<dbReference type="PIRSF" id="PIRSF010376">
    <property type="entry name" value="IspE"/>
    <property type="match status" value="1"/>
</dbReference>
<feature type="domain" description="GHMP kinase C-terminal" evidence="11">
    <location>
        <begin position="214"/>
        <end position="263"/>
    </location>
</feature>
<dbReference type="Pfam" id="PF08544">
    <property type="entry name" value="GHMP_kinases_C"/>
    <property type="match status" value="1"/>
</dbReference>
<dbReference type="SUPFAM" id="SSF55060">
    <property type="entry name" value="GHMP Kinase, C-terminal domain"/>
    <property type="match status" value="1"/>
</dbReference>
<dbReference type="EMBL" id="UGTP01000002">
    <property type="protein sequence ID" value="SUC37398.1"/>
    <property type="molecule type" value="Genomic_DNA"/>
</dbReference>
<feature type="domain" description="GHMP kinase N-terminal" evidence="10">
    <location>
        <begin position="71"/>
        <end position="145"/>
    </location>
</feature>
<evidence type="ECO:0000256" key="5">
    <source>
        <dbReference type="ARBA" id="ARBA00022741"/>
    </source>
</evidence>
<comment type="similarity">
    <text evidence="1 9">Belongs to the GHMP kinase family. IspE subfamily.</text>
</comment>
<evidence type="ECO:0000313" key="12">
    <source>
        <dbReference type="EMBL" id="SUC37398.1"/>
    </source>
</evidence>
<dbReference type="GO" id="GO:0019288">
    <property type="term" value="P:isopentenyl diphosphate biosynthetic process, methylerythritol 4-phosphate pathway"/>
    <property type="evidence" value="ECO:0007669"/>
    <property type="project" value="UniProtKB-UniRule"/>
</dbReference>
<dbReference type="InterPro" id="IPR020568">
    <property type="entry name" value="Ribosomal_Su5_D2-typ_SF"/>
</dbReference>
<evidence type="ECO:0000259" key="10">
    <source>
        <dbReference type="Pfam" id="PF00288"/>
    </source>
</evidence>
<keyword evidence="7 9" id="KW-0067">ATP-binding</keyword>
<keyword evidence="4 9" id="KW-0808">Transferase</keyword>
<evidence type="ECO:0000256" key="7">
    <source>
        <dbReference type="ARBA" id="ARBA00022840"/>
    </source>
</evidence>
<evidence type="ECO:0000256" key="4">
    <source>
        <dbReference type="ARBA" id="ARBA00022679"/>
    </source>
</evidence>
<dbReference type="EC" id="2.7.1.148" evidence="2 9"/>
<feature type="binding site" evidence="9">
    <location>
        <begin position="98"/>
        <end position="108"/>
    </location>
    <ligand>
        <name>ATP</name>
        <dbReference type="ChEBI" id="CHEBI:30616"/>
    </ligand>
</feature>
<gene>
    <name evidence="9 12" type="primary">ispE</name>
    <name evidence="12" type="ORF">NCTC13043_01886</name>
</gene>
<dbReference type="NCBIfam" id="TIGR00154">
    <property type="entry name" value="ispE"/>
    <property type="match status" value="1"/>
</dbReference>
<dbReference type="InterPro" id="IPR013750">
    <property type="entry name" value="GHMP_kinase_C_dom"/>
</dbReference>
<evidence type="ECO:0000256" key="1">
    <source>
        <dbReference type="ARBA" id="ARBA00009684"/>
    </source>
</evidence>
<keyword evidence="5 9" id="KW-0547">Nucleotide-binding</keyword>